<sequence>MKLKAFDKKAQTVDVNMRWNKIHESFSKPLVDILAF</sequence>
<proteinExistence type="predicted"/>
<dbReference type="AlphaFoldDB" id="A0A1C3ZZW9"/>
<organism evidence="1 2">
    <name type="scientific">Bacillus thuringiensis</name>
    <dbReference type="NCBI Taxonomy" id="1428"/>
    <lineage>
        <taxon>Bacteria</taxon>
        <taxon>Bacillati</taxon>
        <taxon>Bacillota</taxon>
        <taxon>Bacilli</taxon>
        <taxon>Bacillales</taxon>
        <taxon>Bacillaceae</taxon>
        <taxon>Bacillus</taxon>
        <taxon>Bacillus cereus group</taxon>
    </lineage>
</organism>
<reference evidence="1 2" key="1">
    <citation type="submission" date="2016-08" db="EMBL/GenBank/DDBJ databases">
        <authorList>
            <person name="Seilhamer J.J."/>
        </authorList>
    </citation>
    <scope>NUCLEOTIDE SEQUENCE [LARGE SCALE GENOMIC DNA]</scope>
    <source>
        <strain evidence="1 2">IEBC_T61001</strain>
    </source>
</reference>
<name>A0A1C3ZZW9_BACTU</name>
<accession>A0A1C3ZZW9</accession>
<evidence type="ECO:0000313" key="1">
    <source>
        <dbReference type="EMBL" id="SCB87861.1"/>
    </source>
</evidence>
<evidence type="ECO:0000313" key="2">
    <source>
        <dbReference type="Proteomes" id="UP000195991"/>
    </source>
</evidence>
<protein>
    <submittedName>
        <fullName evidence="1">Uncharacterized protein</fullName>
    </submittedName>
</protein>
<dbReference type="Proteomes" id="UP000195991">
    <property type="component" value="Unassembled WGS sequence"/>
</dbReference>
<gene>
    <name evidence="1" type="ORF">BTT61001_00504</name>
</gene>
<dbReference type="EMBL" id="FMBI01000020">
    <property type="protein sequence ID" value="SCB87861.1"/>
    <property type="molecule type" value="Genomic_DNA"/>
</dbReference>